<evidence type="ECO:0000256" key="7">
    <source>
        <dbReference type="ARBA" id="ARBA00022989"/>
    </source>
</evidence>
<evidence type="ECO:0000313" key="11">
    <source>
        <dbReference type="EMBL" id="KAF4097190.1"/>
    </source>
</evidence>
<keyword evidence="12" id="KW-1185">Reference proteome</keyword>
<feature type="transmembrane region" description="Helical" evidence="10">
    <location>
        <begin position="370"/>
        <end position="392"/>
    </location>
</feature>
<accession>A0A7J6BQC8</accession>
<dbReference type="Proteomes" id="UP000579812">
    <property type="component" value="Unassembled WGS sequence"/>
</dbReference>
<feature type="transmembrane region" description="Helical" evidence="10">
    <location>
        <begin position="25"/>
        <end position="47"/>
    </location>
</feature>
<evidence type="ECO:0000256" key="10">
    <source>
        <dbReference type="SAM" id="Phobius"/>
    </source>
</evidence>
<dbReference type="Pfam" id="PF07787">
    <property type="entry name" value="TMEM43"/>
    <property type="match status" value="1"/>
</dbReference>
<dbReference type="AlphaFoldDB" id="A0A7J6BQC8"/>
<evidence type="ECO:0000256" key="8">
    <source>
        <dbReference type="ARBA" id="ARBA00023136"/>
    </source>
</evidence>
<sequence>MTEAFAGEQHTRVHADRSPGFLERLSASTGGVIAGVCLFALSLYVLFTNEVSPDQSINQSIDQSCSACICQSSVSAGRALRTATSLDEGLNQVVSLHPDVTLDPQNDGRLVHLSAPLRTAQPLYDPNYGVSVQAVKLQRRVEMYQWVEYSESRDYEENGEKKTETTYSYNTEWRSEVISSRHFDQEVGHINPSAMAVESVTVAAPDVWVGRLFLSEGLLQQISDFHTLSLQALPLPVTNSFLTVYDDYFYHTANPRRPEVGDVRVRFAYAGLSGDGVYPGPAHKVSVAAMQRGDQLKPFRTRSGDVLEILYMGDLTAEELFAREHQLNNMKTWALRLGGWALMFLSVSLSTRVIYTLVDWVPVLRELVSVGLRIFALCVSCSLSLLTIAAGWIFYRPLLGGMIALLALLPLLLAHARAPSKKNQ</sequence>
<organism evidence="11 12">
    <name type="scientific">Onychostoma macrolepis</name>
    <dbReference type="NCBI Taxonomy" id="369639"/>
    <lineage>
        <taxon>Eukaryota</taxon>
        <taxon>Metazoa</taxon>
        <taxon>Chordata</taxon>
        <taxon>Craniata</taxon>
        <taxon>Vertebrata</taxon>
        <taxon>Euteleostomi</taxon>
        <taxon>Actinopterygii</taxon>
        <taxon>Neopterygii</taxon>
        <taxon>Teleostei</taxon>
        <taxon>Ostariophysi</taxon>
        <taxon>Cypriniformes</taxon>
        <taxon>Cyprinidae</taxon>
        <taxon>Acrossocheilinae</taxon>
        <taxon>Onychostoma</taxon>
    </lineage>
</organism>
<evidence type="ECO:0000313" key="12">
    <source>
        <dbReference type="Proteomes" id="UP000579812"/>
    </source>
</evidence>
<keyword evidence="9" id="KW-0539">Nucleus</keyword>
<dbReference type="PANTHER" id="PTHR13416">
    <property type="match status" value="1"/>
</dbReference>
<evidence type="ECO:0000256" key="6">
    <source>
        <dbReference type="ARBA" id="ARBA00022824"/>
    </source>
</evidence>
<dbReference type="PANTHER" id="PTHR13416:SF2">
    <property type="entry name" value="TRANSMEMBRANE PROTEIN 43"/>
    <property type="match status" value="1"/>
</dbReference>
<gene>
    <name evidence="11" type="ORF">G5714_021198</name>
</gene>
<evidence type="ECO:0000256" key="3">
    <source>
        <dbReference type="ARBA" id="ARBA00004586"/>
    </source>
</evidence>
<comment type="caution">
    <text evidence="11">The sequence shown here is derived from an EMBL/GenBank/DDBJ whole genome shotgun (WGS) entry which is preliminary data.</text>
</comment>
<keyword evidence="5 10" id="KW-0812">Transmembrane</keyword>
<keyword evidence="8 10" id="KW-0472">Membrane</keyword>
<dbReference type="GO" id="GO:0006629">
    <property type="term" value="P:lipid metabolic process"/>
    <property type="evidence" value="ECO:0007669"/>
    <property type="project" value="TreeGrafter"/>
</dbReference>
<reference evidence="11 12" key="1">
    <citation type="submission" date="2020-04" db="EMBL/GenBank/DDBJ databases">
        <title>Chromosome-level genome assembly of a cyprinid fish Onychostoma macrolepis by integration of Nanopore Sequencing, Bionano and Hi-C technology.</title>
        <authorList>
            <person name="Wang D."/>
        </authorList>
    </citation>
    <scope>NUCLEOTIDE SEQUENCE [LARGE SCALE GENOMIC DNA]</scope>
    <source>
        <strain evidence="11">SWU-2019</strain>
        <tissue evidence="11">Muscle</tissue>
    </source>
</reference>
<evidence type="ECO:0000256" key="5">
    <source>
        <dbReference type="ARBA" id="ARBA00022692"/>
    </source>
</evidence>
<evidence type="ECO:0000256" key="4">
    <source>
        <dbReference type="ARBA" id="ARBA00006627"/>
    </source>
</evidence>
<comment type="subcellular location">
    <subcellularLocation>
        <location evidence="1">Endomembrane system</location>
        <topology evidence="1">Multi-pass membrane protein</topology>
    </subcellularLocation>
    <subcellularLocation>
        <location evidence="3">Endoplasmic reticulum membrane</location>
    </subcellularLocation>
    <subcellularLocation>
        <location evidence="2">Nucleus envelope</location>
    </subcellularLocation>
</comment>
<keyword evidence="6" id="KW-0256">Endoplasmic reticulum</keyword>
<feature type="transmembrane region" description="Helical" evidence="10">
    <location>
        <begin position="337"/>
        <end position="358"/>
    </location>
</feature>
<comment type="similarity">
    <text evidence="4">Belongs to the TMEM43 family.</text>
</comment>
<keyword evidence="7 10" id="KW-1133">Transmembrane helix</keyword>
<feature type="transmembrane region" description="Helical" evidence="10">
    <location>
        <begin position="398"/>
        <end position="416"/>
    </location>
</feature>
<evidence type="ECO:0000256" key="1">
    <source>
        <dbReference type="ARBA" id="ARBA00004127"/>
    </source>
</evidence>
<evidence type="ECO:0008006" key="13">
    <source>
        <dbReference type="Google" id="ProtNLM"/>
    </source>
</evidence>
<protein>
    <recommendedName>
        <fullName evidence="13">Transmembrane protein 43</fullName>
    </recommendedName>
</protein>
<dbReference type="GO" id="GO:0005637">
    <property type="term" value="C:nuclear inner membrane"/>
    <property type="evidence" value="ECO:0007669"/>
    <property type="project" value="TreeGrafter"/>
</dbReference>
<proteinExistence type="inferred from homology"/>
<evidence type="ECO:0000256" key="9">
    <source>
        <dbReference type="ARBA" id="ARBA00023242"/>
    </source>
</evidence>
<name>A0A7J6BQC8_9TELE</name>
<evidence type="ECO:0000256" key="2">
    <source>
        <dbReference type="ARBA" id="ARBA00004259"/>
    </source>
</evidence>
<dbReference type="GO" id="GO:0005789">
    <property type="term" value="C:endoplasmic reticulum membrane"/>
    <property type="evidence" value="ECO:0007669"/>
    <property type="project" value="UniProtKB-SubCell"/>
</dbReference>
<dbReference type="EMBL" id="JAAMOB010000022">
    <property type="protein sequence ID" value="KAF4097190.1"/>
    <property type="molecule type" value="Genomic_DNA"/>
</dbReference>
<dbReference type="InterPro" id="IPR012430">
    <property type="entry name" value="TMEM43_fam"/>
</dbReference>
<dbReference type="GO" id="GO:0071763">
    <property type="term" value="P:nuclear membrane organization"/>
    <property type="evidence" value="ECO:0007669"/>
    <property type="project" value="TreeGrafter"/>
</dbReference>